<dbReference type="SUPFAM" id="SSF82708">
    <property type="entry name" value="R3H domain"/>
    <property type="match status" value="1"/>
</dbReference>
<dbReference type="InterPro" id="IPR036867">
    <property type="entry name" value="R3H_dom_sf"/>
</dbReference>
<dbReference type="GO" id="GO:0005737">
    <property type="term" value="C:cytoplasm"/>
    <property type="evidence" value="ECO:0007669"/>
    <property type="project" value="InterPro"/>
</dbReference>
<dbReference type="InterPro" id="IPR001374">
    <property type="entry name" value="R3H_dom"/>
</dbReference>
<organism evidence="10 11">
    <name type="scientific">Larinioides sclopetarius</name>
    <dbReference type="NCBI Taxonomy" id="280406"/>
    <lineage>
        <taxon>Eukaryota</taxon>
        <taxon>Metazoa</taxon>
        <taxon>Ecdysozoa</taxon>
        <taxon>Arthropoda</taxon>
        <taxon>Chelicerata</taxon>
        <taxon>Arachnida</taxon>
        <taxon>Araneae</taxon>
        <taxon>Araneomorphae</taxon>
        <taxon>Entelegynae</taxon>
        <taxon>Araneoidea</taxon>
        <taxon>Araneidae</taxon>
        <taxon>Larinioides</taxon>
    </lineage>
</organism>
<dbReference type="SUPFAM" id="SSF53098">
    <property type="entry name" value="Ribonuclease H-like"/>
    <property type="match status" value="1"/>
</dbReference>
<dbReference type="GO" id="GO:1990432">
    <property type="term" value="P:siRNA 3'-end processing"/>
    <property type="evidence" value="ECO:0007669"/>
    <property type="project" value="TreeGrafter"/>
</dbReference>
<dbReference type="GO" id="GO:0000289">
    <property type="term" value="P:nuclear-transcribed mRNA poly(A) tail shortening"/>
    <property type="evidence" value="ECO:0007669"/>
    <property type="project" value="TreeGrafter"/>
</dbReference>
<dbReference type="AlphaFoldDB" id="A0AAV2AVE0"/>
<dbReference type="Gene3D" id="3.30.70.330">
    <property type="match status" value="1"/>
</dbReference>
<evidence type="ECO:0000313" key="10">
    <source>
        <dbReference type="EMBL" id="CAL1287567.1"/>
    </source>
</evidence>
<feature type="region of interest" description="Disordered" evidence="8">
    <location>
        <begin position="464"/>
        <end position="554"/>
    </location>
</feature>
<dbReference type="Gene3D" id="3.30.420.10">
    <property type="entry name" value="Ribonuclease H-like superfamily/Ribonuclease H"/>
    <property type="match status" value="1"/>
</dbReference>
<evidence type="ECO:0000256" key="6">
    <source>
        <dbReference type="ARBA" id="ARBA00022839"/>
    </source>
</evidence>
<dbReference type="GO" id="GO:0004535">
    <property type="term" value="F:poly(A)-specific ribonuclease activity"/>
    <property type="evidence" value="ECO:0007669"/>
    <property type="project" value="UniProtKB-EC"/>
</dbReference>
<dbReference type="Proteomes" id="UP001497382">
    <property type="component" value="Unassembled WGS sequence"/>
</dbReference>
<evidence type="ECO:0000256" key="4">
    <source>
        <dbReference type="ARBA" id="ARBA00015918"/>
    </source>
</evidence>
<keyword evidence="6" id="KW-0269">Exonuclease</keyword>
<feature type="domain" description="R3H" evidence="9">
    <location>
        <begin position="116"/>
        <end position="184"/>
    </location>
</feature>
<sequence length="554" mass="63780">MFKFLNHSIWLEYLQISSRRKKYTHSDFNFYVFPRPHIRQAPDPRFWCQSSSLHFLASHGYDFNKTIYEGIPYLTFTQEKKVRDYLSKKYEIERGSVKHTAKTNGQKNVEVPDEHKKFIADINERVDAFISDKTQTAMQLEPCSSYLRKLIYESVQSKHSTGIEMSSKTAENSNQRYITIIKCTDQDRLDKIQTQEINDLGDVDSAVGFRKVMDYLSASKKLMIGHNMYLDVFHMIEQFFFPLPEDLSEFKSMVRMTFPNLLDTKYMASSEKLRPLLESTQLGELWRQVKGKSFEMPTVEVADGYKGYDLTSEQFHEAGFDALMAGLCYIAMSKKLGAMATPSVEYVEPSSKILSPYVNRFFVLWHFDINGVNLCGPDPEPNRDNVFHVSFPQEWKTIDLVELFLPYGNVYVHWLDDVSALVALKSPENTVNAKAALLNKSSCLYRVRTYAEYQKWANQQLQSSRVESKKSFPSSESKSTVSKRKSSGSTEVSAACSMDLIPEDDENEAETADGNSRSNCHQQNEEKLLRKKTKAKKSRRRRGSSKKRTTGNSK</sequence>
<comment type="similarity">
    <text evidence="2">Belongs to the CAF1 family.</text>
</comment>
<evidence type="ECO:0000256" key="1">
    <source>
        <dbReference type="ARBA" id="ARBA00001663"/>
    </source>
</evidence>
<comment type="caution">
    <text evidence="10">The sequence shown here is derived from an EMBL/GenBank/DDBJ whole genome shotgun (WGS) entry which is preliminary data.</text>
</comment>
<dbReference type="GO" id="GO:0046872">
    <property type="term" value="F:metal ion binding"/>
    <property type="evidence" value="ECO:0007669"/>
    <property type="project" value="InterPro"/>
</dbReference>
<dbReference type="CDD" id="cd12428">
    <property type="entry name" value="RRM_PARN"/>
    <property type="match status" value="1"/>
</dbReference>
<feature type="compositionally biased region" description="Polar residues" evidence="8">
    <location>
        <begin position="513"/>
        <end position="522"/>
    </location>
</feature>
<feature type="compositionally biased region" description="Acidic residues" evidence="8">
    <location>
        <begin position="501"/>
        <end position="511"/>
    </location>
</feature>
<dbReference type="GO" id="GO:1990431">
    <property type="term" value="P:priRNA 3'-end processing"/>
    <property type="evidence" value="ECO:0007669"/>
    <property type="project" value="TreeGrafter"/>
</dbReference>
<dbReference type="InterPro" id="IPR014789">
    <property type="entry name" value="PolyA-riboNase_RNA-binding"/>
</dbReference>
<dbReference type="Pfam" id="PF04857">
    <property type="entry name" value="CAF1"/>
    <property type="match status" value="1"/>
</dbReference>
<dbReference type="InterPro" id="IPR051181">
    <property type="entry name" value="CAF1_poly(A)_ribonucleases"/>
</dbReference>
<dbReference type="InterPro" id="IPR036397">
    <property type="entry name" value="RNaseH_sf"/>
</dbReference>
<dbReference type="EMBL" id="CAXIEN010000219">
    <property type="protein sequence ID" value="CAL1287567.1"/>
    <property type="molecule type" value="Genomic_DNA"/>
</dbReference>
<evidence type="ECO:0000256" key="5">
    <source>
        <dbReference type="ARBA" id="ARBA00022722"/>
    </source>
</evidence>
<accession>A0AAV2AVE0</accession>
<keyword evidence="5" id="KW-0540">Nuclease</keyword>
<evidence type="ECO:0000256" key="2">
    <source>
        <dbReference type="ARBA" id="ARBA00008372"/>
    </source>
</evidence>
<dbReference type="InterPro" id="IPR012677">
    <property type="entry name" value="Nucleotide-bd_a/b_plait_sf"/>
</dbReference>
<dbReference type="Gene3D" id="3.30.1370.50">
    <property type="entry name" value="R3H-like domain"/>
    <property type="match status" value="1"/>
</dbReference>
<dbReference type="InterPro" id="IPR035979">
    <property type="entry name" value="RBD_domain_sf"/>
</dbReference>
<evidence type="ECO:0000256" key="3">
    <source>
        <dbReference type="ARBA" id="ARBA00012161"/>
    </source>
</evidence>
<evidence type="ECO:0000256" key="8">
    <source>
        <dbReference type="SAM" id="MobiDB-lite"/>
    </source>
</evidence>
<dbReference type="EC" id="3.1.13.4" evidence="3"/>
<dbReference type="PANTHER" id="PTHR15092">
    <property type="entry name" value="POLY A -SPECIFIC RIBONUCLEASE/TARGET OF EGR1, MEMBER 1"/>
    <property type="match status" value="1"/>
</dbReference>
<feature type="compositionally biased region" description="Low complexity" evidence="8">
    <location>
        <begin position="471"/>
        <end position="480"/>
    </location>
</feature>
<dbReference type="Pfam" id="PF08675">
    <property type="entry name" value="RNA_bind"/>
    <property type="match status" value="1"/>
</dbReference>
<dbReference type="GO" id="GO:0005634">
    <property type="term" value="C:nucleus"/>
    <property type="evidence" value="ECO:0007669"/>
    <property type="project" value="InterPro"/>
</dbReference>
<keyword evidence="6" id="KW-0378">Hydrolase</keyword>
<proteinExistence type="inferred from homology"/>
<comment type="catalytic activity">
    <reaction evidence="1">
        <text>Exonucleolytic cleavage of poly(A) to 5'-AMP.</text>
        <dbReference type="EC" id="3.1.13.4"/>
    </reaction>
</comment>
<evidence type="ECO:0000259" key="9">
    <source>
        <dbReference type="PROSITE" id="PS51061"/>
    </source>
</evidence>
<dbReference type="GO" id="GO:0003723">
    <property type="term" value="F:RNA binding"/>
    <property type="evidence" value="ECO:0007669"/>
    <property type="project" value="InterPro"/>
</dbReference>
<protein>
    <recommendedName>
        <fullName evidence="4">Poly(A)-specific ribonuclease PARN</fullName>
        <ecNumber evidence="3">3.1.13.4</ecNumber>
    </recommendedName>
    <alternativeName>
        <fullName evidence="7">Polyadenylate-specific ribonuclease</fullName>
    </alternativeName>
</protein>
<dbReference type="PANTHER" id="PTHR15092:SF44">
    <property type="entry name" value="POLY(A)-SPECIFIC RIBONUCLEASE PARN"/>
    <property type="match status" value="1"/>
</dbReference>
<keyword evidence="11" id="KW-1185">Reference proteome</keyword>
<evidence type="ECO:0000313" key="11">
    <source>
        <dbReference type="Proteomes" id="UP001497382"/>
    </source>
</evidence>
<evidence type="ECO:0000256" key="7">
    <source>
        <dbReference type="ARBA" id="ARBA00031923"/>
    </source>
</evidence>
<dbReference type="InterPro" id="IPR006941">
    <property type="entry name" value="RNase_CAF1"/>
</dbReference>
<name>A0AAV2AVE0_9ARAC</name>
<dbReference type="PROSITE" id="PS51061">
    <property type="entry name" value="R3H"/>
    <property type="match status" value="1"/>
</dbReference>
<gene>
    <name evidence="10" type="ORF">LARSCL_LOCUS14900</name>
</gene>
<feature type="compositionally biased region" description="Basic residues" evidence="8">
    <location>
        <begin position="529"/>
        <end position="554"/>
    </location>
</feature>
<dbReference type="InterPro" id="IPR012337">
    <property type="entry name" value="RNaseH-like_sf"/>
</dbReference>
<reference evidence="10 11" key="1">
    <citation type="submission" date="2024-04" db="EMBL/GenBank/DDBJ databases">
        <authorList>
            <person name="Rising A."/>
            <person name="Reimegard J."/>
            <person name="Sonavane S."/>
            <person name="Akerstrom W."/>
            <person name="Nylinder S."/>
            <person name="Hedman E."/>
            <person name="Kallberg Y."/>
        </authorList>
    </citation>
    <scope>NUCLEOTIDE SEQUENCE [LARGE SCALE GENOMIC DNA]</scope>
</reference>
<dbReference type="SUPFAM" id="SSF54928">
    <property type="entry name" value="RNA-binding domain, RBD"/>
    <property type="match status" value="1"/>
</dbReference>